<evidence type="ECO:0000259" key="2">
    <source>
        <dbReference type="SMART" id="SM00331"/>
    </source>
</evidence>
<sequence>MMTDRLSTLDLALWQARPHAVADAARAALITAFDARGVTVSLVDYQVSHLVPAAPEAEPFPIENTLPGRAFASQQTVRDERPDGHDLHLPLSIYGDRLGVLTVTFEQPPGPDEVGELTAAATVLARALAVADTRTDVFRRMRRSSRLTLAAEIQWELLPGRACVADEFELAGQLEPAYTVWGDNFDWSASSDHLVVSVTNGMGQGIEAALLTQLTIGALRNARRSGADLPEQAALANEAICAQHGGNKHVGTLLLRFDLASGQVRAIDAGSPRIYRMRGGAVAPITLDQQLPLGMFNDTEYVEQEFSLLRDDRLVIVSDGMHDSLSSSGEPYGTFSLPRALARTRMQNPPEVVRTLVRELLAHTPEARLSDDAVIVCLDWTGRVAEPAAAAPSALDGEPEPEPV</sequence>
<dbReference type="InterPro" id="IPR036457">
    <property type="entry name" value="PPM-type-like_dom_sf"/>
</dbReference>
<dbReference type="InterPro" id="IPR001932">
    <property type="entry name" value="PPM-type_phosphatase-like_dom"/>
</dbReference>
<dbReference type="PANTHER" id="PTHR43156">
    <property type="entry name" value="STAGE II SPORULATION PROTEIN E-RELATED"/>
    <property type="match status" value="1"/>
</dbReference>
<dbReference type="Pfam" id="PF07228">
    <property type="entry name" value="SpoIIE"/>
    <property type="match status" value="1"/>
</dbReference>
<dbReference type="InterPro" id="IPR052016">
    <property type="entry name" value="Bact_Sigma-Reg"/>
</dbReference>
<comment type="caution">
    <text evidence="3">The sequence shown here is derived from an EMBL/GenBank/DDBJ whole genome shotgun (WGS) entry which is preliminary data.</text>
</comment>
<evidence type="ECO:0000256" key="1">
    <source>
        <dbReference type="ARBA" id="ARBA00022801"/>
    </source>
</evidence>
<organism evidence="3 4">
    <name type="scientific">Actinomadura namibiensis</name>
    <dbReference type="NCBI Taxonomy" id="182080"/>
    <lineage>
        <taxon>Bacteria</taxon>
        <taxon>Bacillati</taxon>
        <taxon>Actinomycetota</taxon>
        <taxon>Actinomycetes</taxon>
        <taxon>Streptosporangiales</taxon>
        <taxon>Thermomonosporaceae</taxon>
        <taxon>Actinomadura</taxon>
    </lineage>
</organism>
<keyword evidence="4" id="KW-1185">Reference proteome</keyword>
<gene>
    <name evidence="3" type="ORF">HNR61_000344</name>
</gene>
<evidence type="ECO:0000313" key="4">
    <source>
        <dbReference type="Proteomes" id="UP000572680"/>
    </source>
</evidence>
<dbReference type="Proteomes" id="UP000572680">
    <property type="component" value="Unassembled WGS sequence"/>
</dbReference>
<proteinExistence type="predicted"/>
<dbReference type="SMART" id="SM00331">
    <property type="entry name" value="PP2C_SIG"/>
    <property type="match status" value="1"/>
</dbReference>
<dbReference type="RefSeq" id="WP_246441916.1">
    <property type="nucleotide sequence ID" value="NZ_BAAALP010000006.1"/>
</dbReference>
<dbReference type="AlphaFoldDB" id="A0A7W3QIW9"/>
<keyword evidence="1" id="KW-0378">Hydrolase</keyword>
<dbReference type="SUPFAM" id="SSF55781">
    <property type="entry name" value="GAF domain-like"/>
    <property type="match status" value="1"/>
</dbReference>
<dbReference type="EMBL" id="JACJIA010000001">
    <property type="protein sequence ID" value="MBA8948746.1"/>
    <property type="molecule type" value="Genomic_DNA"/>
</dbReference>
<evidence type="ECO:0000313" key="3">
    <source>
        <dbReference type="EMBL" id="MBA8948746.1"/>
    </source>
</evidence>
<dbReference type="GO" id="GO:0016791">
    <property type="term" value="F:phosphatase activity"/>
    <property type="evidence" value="ECO:0007669"/>
    <property type="project" value="TreeGrafter"/>
</dbReference>
<reference evidence="3 4" key="1">
    <citation type="submission" date="2020-08" db="EMBL/GenBank/DDBJ databases">
        <title>Genomic Encyclopedia of Type Strains, Phase IV (KMG-IV): sequencing the most valuable type-strain genomes for metagenomic binning, comparative biology and taxonomic classification.</title>
        <authorList>
            <person name="Goeker M."/>
        </authorList>
    </citation>
    <scope>NUCLEOTIDE SEQUENCE [LARGE SCALE GENOMIC DNA]</scope>
    <source>
        <strain evidence="3 4">DSM 44197</strain>
    </source>
</reference>
<dbReference type="PANTHER" id="PTHR43156:SF2">
    <property type="entry name" value="STAGE II SPORULATION PROTEIN E"/>
    <property type="match status" value="1"/>
</dbReference>
<dbReference type="Gene3D" id="3.60.40.10">
    <property type="entry name" value="PPM-type phosphatase domain"/>
    <property type="match status" value="1"/>
</dbReference>
<protein>
    <submittedName>
        <fullName evidence="3">Serine phosphatase RsbU (Regulator of sigma subunit)</fullName>
    </submittedName>
</protein>
<dbReference type="SUPFAM" id="SSF81606">
    <property type="entry name" value="PP2C-like"/>
    <property type="match status" value="1"/>
</dbReference>
<name>A0A7W3QIW9_ACTNM</name>
<feature type="domain" description="PPM-type phosphatase" evidence="2">
    <location>
        <begin position="165"/>
        <end position="380"/>
    </location>
</feature>
<accession>A0A7W3QIW9</accession>